<protein>
    <submittedName>
        <fullName evidence="2">Uncharacterized protein</fullName>
    </submittedName>
</protein>
<dbReference type="Proteomes" id="UP000003330">
    <property type="component" value="Unassembled WGS sequence"/>
</dbReference>
<feature type="transmembrane region" description="Helical" evidence="1">
    <location>
        <begin position="7"/>
        <end position="29"/>
    </location>
</feature>
<evidence type="ECO:0000313" key="2">
    <source>
        <dbReference type="EMBL" id="EHI69706.1"/>
    </source>
</evidence>
<keyword evidence="3" id="KW-1185">Reference proteome</keyword>
<accession>G5K3V7</accession>
<dbReference type="AlphaFoldDB" id="G5K3V7"/>
<evidence type="ECO:0000313" key="3">
    <source>
        <dbReference type="Proteomes" id="UP000003330"/>
    </source>
</evidence>
<gene>
    <name evidence="2" type="ORF">STRIC_1481</name>
</gene>
<sequence length="51" mass="6095">MVYFSFYCSYLFLVSNFIKLGFSFVRYLLTNQYAVFLGLLFEFDNNLLANK</sequence>
<keyword evidence="1" id="KW-0812">Transmembrane</keyword>
<name>G5K3V7_9STRE</name>
<comment type="caution">
    <text evidence="2">The sequence shown here is derived from an EMBL/GenBank/DDBJ whole genome shotgun (WGS) entry which is preliminary data.</text>
</comment>
<organism evidence="2 3">
    <name type="scientific">Streptococcus ictaluri 707-05</name>
    <dbReference type="NCBI Taxonomy" id="764299"/>
    <lineage>
        <taxon>Bacteria</taxon>
        <taxon>Bacillati</taxon>
        <taxon>Bacillota</taxon>
        <taxon>Bacilli</taxon>
        <taxon>Lactobacillales</taxon>
        <taxon>Streptococcaceae</taxon>
        <taxon>Streptococcus</taxon>
    </lineage>
</organism>
<keyword evidence="1" id="KW-0472">Membrane</keyword>
<proteinExistence type="predicted"/>
<keyword evidence="1" id="KW-1133">Transmembrane helix</keyword>
<dbReference type="STRING" id="764299.STRIC_1481"/>
<dbReference type="EMBL" id="AEUX02000006">
    <property type="protein sequence ID" value="EHI69706.1"/>
    <property type="molecule type" value="Genomic_DNA"/>
</dbReference>
<evidence type="ECO:0000256" key="1">
    <source>
        <dbReference type="SAM" id="Phobius"/>
    </source>
</evidence>
<reference evidence="2 3" key="1">
    <citation type="journal article" date="2014" name="Int. J. Syst. Evol. Microbiol.">
        <title>Phylogenomics and the dynamic genome evolution of the genus Streptococcus.</title>
        <authorList>
            <consortium name="The Broad Institute Genome Sequencing Platform"/>
            <person name="Richards V.P."/>
            <person name="Palmer S.R."/>
            <person name="Pavinski Bitar P.D."/>
            <person name="Qin X."/>
            <person name="Weinstock G.M."/>
            <person name="Highlander S.K."/>
            <person name="Town C.D."/>
            <person name="Burne R.A."/>
            <person name="Stanhope M.J."/>
        </authorList>
    </citation>
    <scope>NUCLEOTIDE SEQUENCE [LARGE SCALE GENOMIC DNA]</scope>
    <source>
        <strain evidence="2 3">707-05</strain>
    </source>
</reference>